<dbReference type="PANTHER" id="PTHR43775">
    <property type="entry name" value="FATTY ACID SYNTHASE"/>
    <property type="match status" value="1"/>
</dbReference>
<proteinExistence type="predicted"/>
<evidence type="ECO:0000256" key="2">
    <source>
        <dbReference type="ARBA" id="ARBA00022553"/>
    </source>
</evidence>
<dbReference type="InterPro" id="IPR036291">
    <property type="entry name" value="NAD(P)-bd_dom_sf"/>
</dbReference>
<evidence type="ECO:0000259" key="9">
    <source>
        <dbReference type="PROSITE" id="PS52004"/>
    </source>
</evidence>
<dbReference type="Pfam" id="PF02801">
    <property type="entry name" value="Ketoacyl-synt_C"/>
    <property type="match status" value="2"/>
</dbReference>
<dbReference type="Pfam" id="PF14765">
    <property type="entry name" value="PS-DH"/>
    <property type="match status" value="2"/>
</dbReference>
<dbReference type="GO" id="GO:0004312">
    <property type="term" value="F:fatty acid synthase activity"/>
    <property type="evidence" value="ECO:0007669"/>
    <property type="project" value="TreeGrafter"/>
</dbReference>
<accession>A0A7W7VGK7</accession>
<dbReference type="Pfam" id="PF00550">
    <property type="entry name" value="PP-binding"/>
    <property type="match status" value="3"/>
</dbReference>
<dbReference type="SMART" id="SM00826">
    <property type="entry name" value="PKS_DH"/>
    <property type="match status" value="2"/>
</dbReference>
<dbReference type="Proteomes" id="UP000520767">
    <property type="component" value="Unassembled WGS sequence"/>
</dbReference>
<dbReference type="InterPro" id="IPR014030">
    <property type="entry name" value="Ketoacyl_synth_N"/>
</dbReference>
<evidence type="ECO:0000259" key="8">
    <source>
        <dbReference type="PROSITE" id="PS50075"/>
    </source>
</evidence>
<keyword evidence="12" id="KW-1185">Reference proteome</keyword>
<dbReference type="InterPro" id="IPR006162">
    <property type="entry name" value="Ppantetheine_attach_site"/>
</dbReference>
<dbReference type="InterPro" id="IPR057326">
    <property type="entry name" value="KR_dom"/>
</dbReference>
<dbReference type="CDD" id="cd00833">
    <property type="entry name" value="PKS"/>
    <property type="match status" value="2"/>
</dbReference>
<dbReference type="InterPro" id="IPR020841">
    <property type="entry name" value="PKS_Beta-ketoAc_synthase_dom"/>
</dbReference>
<feature type="region of interest" description="N-terminal hotdog fold" evidence="7">
    <location>
        <begin position="1805"/>
        <end position="1928"/>
    </location>
</feature>
<dbReference type="PROSITE" id="PS52004">
    <property type="entry name" value="KS3_2"/>
    <property type="match status" value="2"/>
</dbReference>
<dbReference type="FunFam" id="3.40.47.10:FF:000019">
    <property type="entry name" value="Polyketide synthase type I"/>
    <property type="match status" value="2"/>
</dbReference>
<dbReference type="RefSeq" id="WP_184813570.1">
    <property type="nucleotide sequence ID" value="NZ_JACHJQ010000006.1"/>
</dbReference>
<dbReference type="SMART" id="SM00823">
    <property type="entry name" value="PKS_PP"/>
    <property type="match status" value="3"/>
</dbReference>
<dbReference type="InterPro" id="IPR016036">
    <property type="entry name" value="Malonyl_transacylase_ACP-bd"/>
</dbReference>
<dbReference type="Gene3D" id="3.30.70.3290">
    <property type="match status" value="2"/>
</dbReference>
<dbReference type="Pfam" id="PF13193">
    <property type="entry name" value="AMP-binding_C"/>
    <property type="match status" value="1"/>
</dbReference>
<dbReference type="InterPro" id="IPR020806">
    <property type="entry name" value="PKS_PP-bd"/>
</dbReference>
<evidence type="ECO:0000256" key="6">
    <source>
        <dbReference type="ARBA" id="ARBA00023315"/>
    </source>
</evidence>
<evidence type="ECO:0000313" key="11">
    <source>
        <dbReference type="EMBL" id="MBB4909463.1"/>
    </source>
</evidence>
<evidence type="ECO:0000259" key="10">
    <source>
        <dbReference type="PROSITE" id="PS52019"/>
    </source>
</evidence>
<dbReference type="InterPro" id="IPR042104">
    <property type="entry name" value="PKS_dehydratase_sf"/>
</dbReference>
<keyword evidence="5" id="KW-0511">Multifunctional enzyme</keyword>
<dbReference type="PROSITE" id="PS50075">
    <property type="entry name" value="CARRIER"/>
    <property type="match status" value="3"/>
</dbReference>
<reference evidence="11 12" key="1">
    <citation type="submission" date="2020-08" db="EMBL/GenBank/DDBJ databases">
        <title>Genomic Encyclopedia of Type Strains, Phase III (KMG-III): the genomes of soil and plant-associated and newly described type strains.</title>
        <authorList>
            <person name="Whitman W."/>
        </authorList>
    </citation>
    <scope>NUCLEOTIDE SEQUENCE [LARGE SCALE GENOMIC DNA]</scope>
    <source>
        <strain evidence="11 12">CECT 8960</strain>
    </source>
</reference>
<dbReference type="InterPro" id="IPR049900">
    <property type="entry name" value="PKS_mFAS_DH"/>
</dbReference>
<organism evidence="11 12">
    <name type="scientific">Actinophytocola algeriensis</name>
    <dbReference type="NCBI Taxonomy" id="1768010"/>
    <lineage>
        <taxon>Bacteria</taxon>
        <taxon>Bacillati</taxon>
        <taxon>Actinomycetota</taxon>
        <taxon>Actinomycetes</taxon>
        <taxon>Pseudonocardiales</taxon>
        <taxon>Pseudonocardiaceae</taxon>
    </lineage>
</organism>
<keyword evidence="1" id="KW-0596">Phosphopantetheine</keyword>
<keyword evidence="2" id="KW-0597">Phosphoprotein</keyword>
<dbReference type="Pfam" id="PF00109">
    <property type="entry name" value="ketoacyl-synt"/>
    <property type="match status" value="2"/>
</dbReference>
<feature type="domain" description="PKS/mFAS DH" evidence="10">
    <location>
        <begin position="3434"/>
        <end position="3701"/>
    </location>
</feature>
<evidence type="ECO:0000256" key="1">
    <source>
        <dbReference type="ARBA" id="ARBA00022450"/>
    </source>
</evidence>
<dbReference type="PROSITE" id="PS52019">
    <property type="entry name" value="PKS_MFAS_DH"/>
    <property type="match status" value="2"/>
</dbReference>
<dbReference type="Gene3D" id="3.10.129.110">
    <property type="entry name" value="Polyketide synthase dehydratase"/>
    <property type="match status" value="2"/>
</dbReference>
<dbReference type="GO" id="GO:0004315">
    <property type="term" value="F:3-oxoacyl-[acyl-carrier-protein] synthase activity"/>
    <property type="evidence" value="ECO:0007669"/>
    <property type="project" value="InterPro"/>
</dbReference>
<feature type="domain" description="PKS/mFAS DH" evidence="10">
    <location>
        <begin position="1805"/>
        <end position="2084"/>
    </location>
</feature>
<dbReference type="SUPFAM" id="SSF52151">
    <property type="entry name" value="FabD/lysophospholipase-like"/>
    <property type="match status" value="2"/>
</dbReference>
<dbReference type="InterPro" id="IPR055123">
    <property type="entry name" value="SpnB-like_Rossmann"/>
</dbReference>
<dbReference type="SUPFAM" id="SSF51735">
    <property type="entry name" value="NAD(P)-binding Rossmann-fold domains"/>
    <property type="match status" value="5"/>
</dbReference>
<keyword evidence="11" id="KW-0436">Ligase</keyword>
<dbReference type="InterPro" id="IPR016035">
    <property type="entry name" value="Acyl_Trfase/lysoPLipase"/>
</dbReference>
<dbReference type="InterPro" id="IPR032821">
    <property type="entry name" value="PKS_assoc"/>
</dbReference>
<dbReference type="InterPro" id="IPR018201">
    <property type="entry name" value="Ketoacyl_synth_AS"/>
</dbReference>
<dbReference type="PANTHER" id="PTHR43775:SF51">
    <property type="entry name" value="INACTIVE PHENOLPHTHIOCEROL SYNTHESIS POLYKETIDE SYNTHASE TYPE I PKS1-RELATED"/>
    <property type="match status" value="1"/>
</dbReference>
<feature type="active site" description="Proton donor; for dehydratase activity" evidence="7">
    <location>
        <position position="2002"/>
    </location>
</feature>
<dbReference type="GO" id="GO:0006633">
    <property type="term" value="P:fatty acid biosynthetic process"/>
    <property type="evidence" value="ECO:0007669"/>
    <property type="project" value="InterPro"/>
</dbReference>
<dbReference type="InterPro" id="IPR025110">
    <property type="entry name" value="AMP-bd_C"/>
</dbReference>
<feature type="domain" description="Carrier" evidence="8">
    <location>
        <begin position="2488"/>
        <end position="2563"/>
    </location>
</feature>
<dbReference type="EMBL" id="JACHJQ010000006">
    <property type="protein sequence ID" value="MBB4909463.1"/>
    <property type="molecule type" value="Genomic_DNA"/>
</dbReference>
<keyword evidence="4" id="KW-0677">Repeat</keyword>
<feature type="domain" description="Carrier" evidence="8">
    <location>
        <begin position="860"/>
        <end position="938"/>
    </location>
</feature>
<dbReference type="InterPro" id="IPR042099">
    <property type="entry name" value="ANL_N_sf"/>
</dbReference>
<dbReference type="Gene3D" id="3.30.300.30">
    <property type="match status" value="1"/>
</dbReference>
<dbReference type="SUPFAM" id="SSF55048">
    <property type="entry name" value="Probable ACP-binding domain of malonyl-CoA ACP transacylase"/>
    <property type="match status" value="2"/>
</dbReference>
<dbReference type="Gene3D" id="3.40.50.11460">
    <property type="match status" value="1"/>
</dbReference>
<dbReference type="Pfam" id="PF22953">
    <property type="entry name" value="SpnB_Rossmann"/>
    <property type="match status" value="1"/>
</dbReference>
<feature type="active site" description="Proton donor; for dehydratase activity" evidence="7">
    <location>
        <position position="3628"/>
    </location>
</feature>
<keyword evidence="3 11" id="KW-0808">Transferase</keyword>
<dbReference type="Gene3D" id="3.40.50.12780">
    <property type="entry name" value="N-terminal domain of ligase-like"/>
    <property type="match status" value="1"/>
</dbReference>
<dbReference type="Pfam" id="PF16197">
    <property type="entry name" value="KAsynt_C_assoc"/>
    <property type="match status" value="2"/>
</dbReference>
<evidence type="ECO:0000313" key="12">
    <source>
        <dbReference type="Proteomes" id="UP000520767"/>
    </source>
</evidence>
<dbReference type="Pfam" id="PF08659">
    <property type="entry name" value="KR"/>
    <property type="match status" value="2"/>
</dbReference>
<dbReference type="InterPro" id="IPR014043">
    <property type="entry name" value="Acyl_transferase_dom"/>
</dbReference>
<keyword evidence="6" id="KW-0012">Acyltransferase</keyword>
<feature type="active site" description="Proton acceptor; for dehydratase activity" evidence="7">
    <location>
        <position position="1837"/>
    </location>
</feature>
<evidence type="ECO:0000256" key="3">
    <source>
        <dbReference type="ARBA" id="ARBA00022679"/>
    </source>
</evidence>
<dbReference type="InterPro" id="IPR013968">
    <property type="entry name" value="PKS_KR"/>
</dbReference>
<comment type="caution">
    <text evidence="11">The sequence shown here is derived from an EMBL/GenBank/DDBJ whole genome shotgun (WGS) entry which is preliminary data.</text>
</comment>
<dbReference type="Gene3D" id="3.40.47.10">
    <property type="match status" value="2"/>
</dbReference>
<dbReference type="InterPro" id="IPR045851">
    <property type="entry name" value="AMP-bd_C_sf"/>
</dbReference>
<dbReference type="Gene3D" id="1.10.1200.10">
    <property type="entry name" value="ACP-like"/>
    <property type="match status" value="3"/>
</dbReference>
<dbReference type="SUPFAM" id="SSF56801">
    <property type="entry name" value="Acetyl-CoA synthetase-like"/>
    <property type="match status" value="1"/>
</dbReference>
<dbReference type="GO" id="GO:0031177">
    <property type="term" value="F:phosphopantetheine binding"/>
    <property type="evidence" value="ECO:0007669"/>
    <property type="project" value="InterPro"/>
</dbReference>
<protein>
    <submittedName>
        <fullName evidence="11">Acyl transferase domain-containing protein/acyl-CoA synthetase (AMP-forming)/AMP-acid ligase II/acyl carrier protein</fullName>
    </submittedName>
</protein>
<feature type="domain" description="Carrier" evidence="8">
    <location>
        <begin position="4106"/>
        <end position="4181"/>
    </location>
</feature>
<dbReference type="InterPro" id="IPR020807">
    <property type="entry name" value="PKS_DH"/>
</dbReference>
<dbReference type="InterPro" id="IPR014031">
    <property type="entry name" value="Ketoacyl_synth_C"/>
</dbReference>
<dbReference type="Gene3D" id="3.40.50.720">
    <property type="entry name" value="NAD(P)-binding Rossmann-like Domain"/>
    <property type="match status" value="2"/>
</dbReference>
<evidence type="ECO:0000256" key="7">
    <source>
        <dbReference type="PROSITE-ProRule" id="PRU01363"/>
    </source>
</evidence>
<feature type="region of interest" description="N-terminal hotdog fold" evidence="7">
    <location>
        <begin position="3434"/>
        <end position="3560"/>
    </location>
</feature>
<dbReference type="Pfam" id="PF00698">
    <property type="entry name" value="Acyl_transf_1"/>
    <property type="match status" value="2"/>
</dbReference>
<dbReference type="InterPro" id="IPR001227">
    <property type="entry name" value="Ac_transferase_dom_sf"/>
</dbReference>
<dbReference type="SMART" id="SM01294">
    <property type="entry name" value="PKS_PP_betabranch"/>
    <property type="match status" value="2"/>
</dbReference>
<dbReference type="InterPro" id="IPR009081">
    <property type="entry name" value="PP-bd_ACP"/>
</dbReference>
<feature type="region of interest" description="C-terminal hotdog fold" evidence="7">
    <location>
        <begin position="1941"/>
        <end position="2084"/>
    </location>
</feature>
<name>A0A7W7VGK7_9PSEU</name>
<dbReference type="CDD" id="cd08956">
    <property type="entry name" value="KR_3_FAS_SDR_x"/>
    <property type="match status" value="2"/>
</dbReference>
<dbReference type="SMART" id="SM00825">
    <property type="entry name" value="PKS_KS"/>
    <property type="match status" value="2"/>
</dbReference>
<evidence type="ECO:0000256" key="4">
    <source>
        <dbReference type="ARBA" id="ARBA00022737"/>
    </source>
</evidence>
<dbReference type="SMART" id="SM00827">
    <property type="entry name" value="PKS_AT"/>
    <property type="match status" value="2"/>
</dbReference>
<feature type="domain" description="Ketosynthase family 3 (KS3)" evidence="9">
    <location>
        <begin position="956"/>
        <end position="1378"/>
    </location>
</feature>
<feature type="active site" description="Proton acceptor; for dehydratase activity" evidence="7">
    <location>
        <position position="3466"/>
    </location>
</feature>
<sequence length="4261" mass="447262">MPRTELLRPLPELLCENASRYGERVAFADSRRAVTHADLATRTARIAGHLADLGVWPSDRVAVLVDNTDGVTAVESIVAVSRAGAIAVPLDPALDDAELARLITDSGADTVITTAAHEHRVTALDPAPLNVIVDGGTGTSFEDLATTEPGAQPTDDLALDDLAFLVYTAGTTGPRKGVLSTQRNALWSAAAAYAPVVGLSEEDRLLWPLPVHDGLAHHLAVLAAIAVGATVRFAADPTASALAEAALTEVLAEALADSTIVVGTTAILRTLLDAEAPDLRAGLVVGAASDADLRTAFAATFAAPLLDVYTTTETGPVALTWPRGEDTREARCLPVPGLSVRIVDPLTGTDMGTGQEGELWVSGPNVMAGGYHNLPDATASVLRTGWYRTGDLARRDESGYLTVTGRLADVIVVGDERVRPERAEAVLRGLDGVTDAAVAGRPHDDLGATAVAYVVGDPDPTTLLSRCRDQLPPAAVPVEIFTVPAIPRSAAGAVIRHRLLDTPARLLATTVTDELFALDWEPVGNAVDTEPGDWVLVGPGVLASDTEAFADTYPDLPALAEAVASGRAAPDVACVELDADGMPPGEPRAFLADELVAVTRLVLLTRGAVHAGGYSPEPGLAAAWAHAREIQKRYPCRIALVDADAATALVLRGAVASGHDEVAIRSETLLRPRFSPVPAATGGPALGGTAVLVGKADESLARHLAEAHGTTVVTAEDAAALAAVLADRKDITAVVCTDPAPSVAQYAHEQTLALELSAFVLLTTGYDTPSTAYADALARHRAVLGLPSVAITWSPTGFLTLPDERRAATFDLALAAGAPSVVAARRNELATGSTAMLNAPGAEARLAELVERLTALSGPDRTRTVLDLVHTETIAVLDSQAPAILDAETPFRQLGFDSLAAVQLRGRLCAATGLDLPATLIFDYPTPDTLVEHLLSELGVGATAEQTTTTVTARYDDPIAIVGMGCRFPGGVTSPDELWRLVVDGVDAVSAFPTNRGWDLAALFDGDGPGTISARYGGFLHDAADFDAEFFGISPREALAMDPQQRLLLETSWEALERAGIDPTALRGTDTGVFAGVPVQHYGRGGHAEEDGVEGFLITGIASSVASGRIAYVMGLEGPAMTVDTACSSSLVALHLAVQALRSGECSLAIAGGVTVMSGPETFTEFSRQGGLSPDGRCKAFSDDADGTGWSEGAGMLVVERLSDARRNGHQVLAVLRGTAINQDGASNGLTAPNGPSQQRVIRQALANAGLAASDVDAVEAHGTGTMLGDPIEAQALLATYGQDRDRPLWLGSLKSNIGHAQAAAGVGGVIKMVMALRNGMLPKTLHVGEPTRKVNWSAGAMTLLTEPTTWRAGNVTRRAGVSSFGMSGTNAHVIIEEAPPATVAEPATGPSVVPWVLSARTEDALRDQALRLKSYVAARPSLRIADVGRSLLDSRARFDHRMVVTGADRDELLVGLTAGAPFTGTSGKLAVLFTGQGAQRVAMGQQLYREFPVFAAAFDEVCARFAADIREVIVSGAGLDDTGNTQPALFAVEVALYRLLESWGVRPDYLAGHSIGELAAAHVAGVWSLEDACKVVVARGALMQALPSGGAMIAIQATEEEITPHLTDAVGIAAINRVDSVVISGDESAAQAIAAAFTVQGRKTKQLTVSHAFHSPLMDPMLDDFRAIAESVTYHEPAIPIAGAEPTDPEYWVRHVRGTVRFADNIAALEAAGVRTFVEAGPDAVLSALTDGAIPLLRAGRDELRTVADAFGRLATVTTVDSQAFFPGAAVVELPTYAFQRRSYWLRPADLGDLGAAGLTATGHPLLGAMLGVADSDRLVLTWRLSLQAQPWLADHAVLDTILLPGTAFVELAGRAADATGHAAIEELTLQAPLTLTHDKPVDLQVWTGRPDEHGRRTVEVYSRPAEADGEWTLHAAGVLTDDQTPAPAAVDTEWPPAGAEPATVGDFYDWLLSRGFTYGPAFQGVQDVWRRGEELYAQVTLREEEQAGAARFGVHPALLDAALHPVVLHLDDSDGGERRAQAWLPFSWRGVRLHRSGATVLRVQLTPEGTSAVRVRATDAEGNPVLDAESVTLRPVSTDQIGGATAPTAALYTTEWVTVPTPVDRDDLPVHLVEAGTPVREAVLGTLAALQEDTGRLAVVTRPGDLAGSAVWGLVRSAQTEQPDRFVLVETDGDLLDAAIASGEAQVAVRDGNLTVPRLTRAETSTSDTRLFDPAGTVLLTGGTGALGGALARHLITQHGATKLVLTSRRGLDAPGAAELRDELTELGARVEIAACDAADRDALTALLADILDLVGVIHAAGVLDDGILSSLTPERVEAVLRPKVDAAWNLHELAGDVELFVLFSSVASILGTAGQANYAAANAFLDGLAAHRHAQGKPAIALSWGLWAQDSAMTANLTDADRARLNRGGVLPHSVADGLALFDAACRSGAPHLVPVTLDQAALRTATTAPPPLHGMVKIPRKRKSTGGAALTQQLAGRTDDERRVFLLDVVRTQVSSVLALPDPDAVTATNAFKQLGFDSLTAVELRNRLNTATGLRLPATLTFDYPTPEALVEFLLAELGDGQEQQTVTAAPARVTDEPIAIVGMACRYPGGVSTPDELWAMLTAGVDGVTPFPTDRGWDLANLFDPDPDTPGTSYVDQGGFLLDAAEFDAEFFGISPREALAMDPQQRVFLETCWEALERGGLDPATLRGSATGVFTGLMTHDYAARSSAVPDGVEGFWGTGTAGSVASGRVAYTLGFEGPAVTIDTACSSSLVALHLAAQALRSGECTLALAGGVTVMATPGLYVEFSRQRGLAKDGRCKAFSDEADGTAWAEGVGVLVVERLSDARRNGHPVLALLRGSAVNQDGASNGLTAPNGPSQQRVIRSALAGSGLAPSDVDAVEAHGTGTSLGDPIEAQALLATYGQDRDRPLWLGSLKSNIGHTQAAAGVGGVIKMVLAMRNNVLPKTLHVAEPSQKIDWSAGAVELLTEPRSWERNGRPRRAGVSSFGVSGTNAHVIIEEAPEEAVTAQSSAAPPVVPWVLSARSEQALLDQAARLKSFVEAQPSLPIADVGRSLVETRVGFDHRAVVSGADRDELLRGLSELSTNVVRNGKLAVVFTGQGAQRTAMGQELYEAFPVFADAFDDVCAHFEADIRAVITSGEGLGDTGNTQPALFAFEVALYRLLESWGVRPDYLAGHSIGELAAAHVAGVWSLEDACTVVAARGELMQALPRGGAMIAIQATEEELTPHLTGEVGIAAINAPDSVVISGDETDAEAIAARFADRRTKRLTVSHAFHSPLMEPMLDEFRAVASSVTYHEPAIPIIGAEPTDPEYWVRHVRGTVRFADNVAALQAAGVRTFVEAGPDAVLTALGGDDFVPTARRDRDEVRTVVEALGTLHTRGVRVDLSALFAGAGRVDLPTYAFQHQRYWLITQESAGSATGLGLGATGHPLLGAALGLADSERVVFTGRLSLRDHPWLTDHVVLGTTLVPGAALVELARRAMEHVAHTGLDVIEELTLHAPLVLTETGAVHVQVEVGEPEESGQRPIRIHSRREGTDDPWTQHASGTLSTGDPAPAWTGEWPPPDATPLPVDYDRIADLGIEYGPAFQGMTAVWQRGDDLFAEVALPEGLRAEQYGIHPALLDAALHAMLVHGEQVMLPFSWSGVRITGTSPTAVRVRITKTGQDAYALTLTDRTGAPVASVDTLVARPVSAEALNSGPDSLYRLDWVPAGPATGAENTDVLHVETEDVREAVQQTLSALRHADDRLAVVTRGATTGENLAGAAVWGLVRSAQTEQPDRFTLIDTDVDDLDAALASGEPQVAVRDGKVLVPRLAKAPSTATSTAASTQDGRLFDPDGTVLITGGTGALSAALARHLISEHGARHLVLTSRRGPEAPGAAELAAEPGVEIVACDAADRDALKALLDGIPNLVGVIHAAGVVDDGTIDSLTPEQVGAVLRPKVDAARNLHELVGDVELFVLFSSATGILGTAGQANYAAANAYLDGLAVHRHAAGLPAVSLSWGLWAQDSAMTANLTDADLARINRGGVHAHTVEEGLALFDAACRSGEPHLVPVKLDPQALRTATNVAPPLRSFVPRRRTAKAAVVPLAQQLAGRTEDEQRALLLDLVRTNVATVLAHGTPDTIAADQQFKQLGFDSLTAVELRNRLNTATGLKLPATLTFDYPTPQVLVAHLLSEVGGSQAKQRLRTVVDTIAKLETALEELDSDTDTDIAASLNRLLTKWRDRTPEPAPEEKDDLDKITADDLFDLLDDELGDVA</sequence>
<dbReference type="InterPro" id="IPR016039">
    <property type="entry name" value="Thiolase-like"/>
</dbReference>
<dbReference type="SUPFAM" id="SSF47336">
    <property type="entry name" value="ACP-like"/>
    <property type="match status" value="3"/>
</dbReference>
<dbReference type="PROSITE" id="PS00012">
    <property type="entry name" value="PHOSPHOPANTETHEINE"/>
    <property type="match status" value="3"/>
</dbReference>
<dbReference type="InterPro" id="IPR049551">
    <property type="entry name" value="PKS_DH_C"/>
</dbReference>
<dbReference type="FunFam" id="1.10.1200.10:FF:000007">
    <property type="entry name" value="Probable polyketide synthase pks17"/>
    <property type="match status" value="2"/>
</dbReference>
<dbReference type="InterPro" id="IPR000873">
    <property type="entry name" value="AMP-dep_synth/lig_dom"/>
</dbReference>
<dbReference type="InterPro" id="IPR050091">
    <property type="entry name" value="PKS_NRPS_Biosynth_Enz"/>
</dbReference>
<dbReference type="PROSITE" id="PS00606">
    <property type="entry name" value="KS3_1"/>
    <property type="match status" value="2"/>
</dbReference>
<dbReference type="InterPro" id="IPR036736">
    <property type="entry name" value="ACP-like_sf"/>
</dbReference>
<gene>
    <name evidence="11" type="ORF">FHR82_005721</name>
</gene>
<dbReference type="SMART" id="SM00822">
    <property type="entry name" value="PKS_KR"/>
    <property type="match status" value="2"/>
</dbReference>
<dbReference type="GO" id="GO:0016874">
    <property type="term" value="F:ligase activity"/>
    <property type="evidence" value="ECO:0007669"/>
    <property type="project" value="UniProtKB-KW"/>
</dbReference>
<dbReference type="SUPFAM" id="SSF53901">
    <property type="entry name" value="Thiolase-like"/>
    <property type="match status" value="2"/>
</dbReference>
<dbReference type="Pfam" id="PF21089">
    <property type="entry name" value="PKS_DH_N"/>
    <property type="match status" value="2"/>
</dbReference>
<feature type="region of interest" description="C-terminal hotdog fold" evidence="7">
    <location>
        <begin position="3571"/>
        <end position="3701"/>
    </location>
</feature>
<dbReference type="Gene3D" id="3.40.366.10">
    <property type="entry name" value="Malonyl-Coenzyme A Acyl Carrier Protein, domain 2"/>
    <property type="match status" value="2"/>
</dbReference>
<evidence type="ECO:0000256" key="5">
    <source>
        <dbReference type="ARBA" id="ARBA00023268"/>
    </source>
</evidence>
<dbReference type="InterPro" id="IPR049552">
    <property type="entry name" value="PKS_DH_N"/>
</dbReference>
<dbReference type="Pfam" id="PF00501">
    <property type="entry name" value="AMP-binding"/>
    <property type="match status" value="1"/>
</dbReference>
<feature type="domain" description="Ketosynthase family 3 (KS3)" evidence="9">
    <location>
        <begin position="2581"/>
        <end position="3005"/>
    </location>
</feature>